<evidence type="ECO:0000313" key="17">
    <source>
        <dbReference type="EMBL" id="QIV24754.1"/>
    </source>
</evidence>
<keyword evidence="6" id="KW-0679">Respiratory chain</keyword>
<proteinExistence type="inferred from homology"/>
<keyword evidence="9" id="KW-0249">Electron transport</keyword>
<dbReference type="PANTHER" id="PTHR11435:SF1">
    <property type="entry name" value="NADH-UBIQUINONE OXIDOREDUCTASE CHAIN 6"/>
    <property type="match status" value="1"/>
</dbReference>
<evidence type="ECO:0000256" key="16">
    <source>
        <dbReference type="SAM" id="Phobius"/>
    </source>
</evidence>
<keyword evidence="10 16" id="KW-1133">Transmembrane helix</keyword>
<sequence>MILTLILFILCLSSLIFILLNHPLSFGLILLIQTLMISLITGMMSSSYWFSYILFMIMVGGMLVLFIYMTSVASNEKFKFSLTILLLITIAVTFFLLMIILDKFFLATSSFSLELINQNSYFQKNSPLSKFFNWPMSTNMFMIIVYLFLTLIMVVKITNIQYGPLRQKF</sequence>
<reference evidence="17" key="1">
    <citation type="journal article" date="2020" name="Syst. Entomol.">
        <title>Museomics reveals extensive cryptic diversity of Australian prionine longhorn beetles with implications for their classification and conservation.</title>
        <authorList>
            <person name="Jin M."/>
            <person name="Zwick A."/>
            <person name="Slipinski A."/>
            <person name="Keyzer R."/>
            <person name="Pang H."/>
        </authorList>
    </citation>
    <scope>NUCLEOTIDE SEQUENCE</scope>
</reference>
<keyword evidence="12 17" id="KW-0496">Mitochondrion</keyword>
<feature type="transmembrane region" description="Helical" evidence="16">
    <location>
        <begin position="80"/>
        <end position="101"/>
    </location>
</feature>
<dbReference type="InterPro" id="IPR050269">
    <property type="entry name" value="ComplexI_Subunit6"/>
</dbReference>
<evidence type="ECO:0000256" key="1">
    <source>
        <dbReference type="ARBA" id="ARBA00004225"/>
    </source>
</evidence>
<keyword evidence="11" id="KW-0520">NAD</keyword>
<comment type="catalytic activity">
    <reaction evidence="15">
        <text>a ubiquinone + NADH + 5 H(+)(in) = a ubiquinol + NAD(+) + 4 H(+)(out)</text>
        <dbReference type="Rhea" id="RHEA:29091"/>
        <dbReference type="Rhea" id="RHEA-COMP:9565"/>
        <dbReference type="Rhea" id="RHEA-COMP:9566"/>
        <dbReference type="ChEBI" id="CHEBI:15378"/>
        <dbReference type="ChEBI" id="CHEBI:16389"/>
        <dbReference type="ChEBI" id="CHEBI:17976"/>
        <dbReference type="ChEBI" id="CHEBI:57540"/>
        <dbReference type="ChEBI" id="CHEBI:57945"/>
        <dbReference type="EC" id="7.1.1.2"/>
    </reaction>
</comment>
<evidence type="ECO:0000256" key="12">
    <source>
        <dbReference type="ARBA" id="ARBA00023128"/>
    </source>
</evidence>
<keyword evidence="13 16" id="KW-0472">Membrane</keyword>
<accession>A0A6H0N233</accession>
<dbReference type="GO" id="GO:0031966">
    <property type="term" value="C:mitochondrial membrane"/>
    <property type="evidence" value="ECO:0007669"/>
    <property type="project" value="UniProtKB-SubCell"/>
</dbReference>
<comment type="similarity">
    <text evidence="2">Belongs to the complex I subunit 6 family.</text>
</comment>
<evidence type="ECO:0000256" key="4">
    <source>
        <dbReference type="ARBA" id="ARBA00021095"/>
    </source>
</evidence>
<evidence type="ECO:0000256" key="2">
    <source>
        <dbReference type="ARBA" id="ARBA00005698"/>
    </source>
</evidence>
<organism evidence="17">
    <name type="scientific">Toxeutes arcuatus</name>
    <dbReference type="NCBI Taxonomy" id="2547841"/>
    <lineage>
        <taxon>Eukaryota</taxon>
        <taxon>Metazoa</taxon>
        <taxon>Ecdysozoa</taxon>
        <taxon>Arthropoda</taxon>
        <taxon>Hexapoda</taxon>
        <taxon>Insecta</taxon>
        <taxon>Pterygota</taxon>
        <taxon>Neoptera</taxon>
        <taxon>Endopterygota</taxon>
        <taxon>Coleoptera</taxon>
        <taxon>Polyphaga</taxon>
        <taxon>Cucujiformia</taxon>
        <taxon>Chrysomeloidea</taxon>
        <taxon>Cerambycidae</taxon>
        <taxon>Prioninae</taxon>
        <taxon>Aegosomatini</taxon>
        <taxon>Toxeutes</taxon>
    </lineage>
</organism>
<dbReference type="AlphaFoldDB" id="A0A6H0N233"/>
<dbReference type="EC" id="7.1.1.2" evidence="3"/>
<protein>
    <recommendedName>
        <fullName evidence="4">NADH-ubiquinone oxidoreductase chain 6</fullName>
        <ecNumber evidence="3">7.1.1.2</ecNumber>
    </recommendedName>
    <alternativeName>
        <fullName evidence="14">NADH dehydrogenase subunit 6</fullName>
    </alternativeName>
</protein>
<keyword evidence="8" id="KW-1278">Translocase</keyword>
<evidence type="ECO:0000256" key="14">
    <source>
        <dbReference type="ARBA" id="ARBA00031019"/>
    </source>
</evidence>
<feature type="transmembrane region" description="Helical" evidence="16">
    <location>
        <begin position="140"/>
        <end position="158"/>
    </location>
</feature>
<keyword evidence="5" id="KW-0813">Transport</keyword>
<evidence type="ECO:0000256" key="13">
    <source>
        <dbReference type="ARBA" id="ARBA00023136"/>
    </source>
</evidence>
<evidence type="ECO:0000256" key="5">
    <source>
        <dbReference type="ARBA" id="ARBA00022448"/>
    </source>
</evidence>
<evidence type="ECO:0000256" key="10">
    <source>
        <dbReference type="ARBA" id="ARBA00022989"/>
    </source>
</evidence>
<dbReference type="PANTHER" id="PTHR11435">
    <property type="entry name" value="NADH UBIQUINONE OXIDOREDUCTASE SUBUNIT ND6"/>
    <property type="match status" value="1"/>
</dbReference>
<feature type="transmembrane region" description="Helical" evidence="16">
    <location>
        <begin position="49"/>
        <end position="68"/>
    </location>
</feature>
<dbReference type="EMBL" id="MK614548">
    <property type="protein sequence ID" value="QIV24754.1"/>
    <property type="molecule type" value="Genomic_DNA"/>
</dbReference>
<evidence type="ECO:0000256" key="9">
    <source>
        <dbReference type="ARBA" id="ARBA00022982"/>
    </source>
</evidence>
<evidence type="ECO:0000256" key="15">
    <source>
        <dbReference type="ARBA" id="ARBA00049551"/>
    </source>
</evidence>
<geneLocation type="mitochondrion" evidence="17"/>
<gene>
    <name evidence="17" type="primary">ND6</name>
</gene>
<comment type="subcellular location">
    <subcellularLocation>
        <location evidence="1">Mitochondrion membrane</location>
        <topology evidence="1">Multi-pass membrane protein</topology>
    </subcellularLocation>
</comment>
<evidence type="ECO:0000256" key="6">
    <source>
        <dbReference type="ARBA" id="ARBA00022660"/>
    </source>
</evidence>
<evidence type="ECO:0000256" key="7">
    <source>
        <dbReference type="ARBA" id="ARBA00022692"/>
    </source>
</evidence>
<dbReference type="GO" id="GO:0008137">
    <property type="term" value="F:NADH dehydrogenase (ubiquinone) activity"/>
    <property type="evidence" value="ECO:0007669"/>
    <property type="project" value="UniProtKB-EC"/>
</dbReference>
<keyword evidence="7 16" id="KW-0812">Transmembrane</keyword>
<evidence type="ECO:0000256" key="11">
    <source>
        <dbReference type="ARBA" id="ARBA00023027"/>
    </source>
</evidence>
<name>A0A6H0N233_9CUCU</name>
<evidence type="ECO:0000256" key="8">
    <source>
        <dbReference type="ARBA" id="ARBA00022967"/>
    </source>
</evidence>
<evidence type="ECO:0000256" key="3">
    <source>
        <dbReference type="ARBA" id="ARBA00012944"/>
    </source>
</evidence>